<dbReference type="AlphaFoldDB" id="A0AAE3D3V9"/>
<evidence type="ECO:0000313" key="2">
    <source>
        <dbReference type="Proteomes" id="UP001196509"/>
    </source>
</evidence>
<dbReference type="EMBL" id="JAICBX010000005">
    <property type="protein sequence ID" value="MBW8640073.1"/>
    <property type="molecule type" value="Genomic_DNA"/>
</dbReference>
<accession>A0AAE3D3V9</accession>
<reference evidence="1" key="1">
    <citation type="submission" date="2021-08" db="EMBL/GenBank/DDBJ databases">
        <title>Hoeflea bacterium WL0058 sp. nov., isolated from the sediment.</title>
        <authorList>
            <person name="Wang L."/>
            <person name="Zhang D."/>
        </authorList>
    </citation>
    <scope>NUCLEOTIDE SEQUENCE</scope>
    <source>
        <strain evidence="1">WL0058</strain>
    </source>
</reference>
<comment type="caution">
    <text evidence="1">The sequence shown here is derived from an EMBL/GenBank/DDBJ whole genome shotgun (WGS) entry which is preliminary data.</text>
</comment>
<name>A0AAE3D3V9_9HYPH</name>
<protein>
    <submittedName>
        <fullName evidence="1">Uncharacterized protein</fullName>
    </submittedName>
</protein>
<evidence type="ECO:0000313" key="1">
    <source>
        <dbReference type="EMBL" id="MBW8640073.1"/>
    </source>
</evidence>
<gene>
    <name evidence="1" type="ORF">K1W69_22960</name>
</gene>
<dbReference type="RefSeq" id="WP_220230791.1">
    <property type="nucleotide sequence ID" value="NZ_JAICBX010000005.1"/>
</dbReference>
<dbReference type="Proteomes" id="UP001196509">
    <property type="component" value="Unassembled WGS sequence"/>
</dbReference>
<keyword evidence="2" id="KW-1185">Reference proteome</keyword>
<sequence length="48" mass="5368">MGGIKTNRPILWGLSVIEAGYVRREANGRQYFLTTRILQISTGFLKAA</sequence>
<organism evidence="1 2">
    <name type="scientific">Flavimaribacter sediminis</name>
    <dbReference type="NCBI Taxonomy" id="2865987"/>
    <lineage>
        <taxon>Bacteria</taxon>
        <taxon>Pseudomonadati</taxon>
        <taxon>Pseudomonadota</taxon>
        <taxon>Alphaproteobacteria</taxon>
        <taxon>Hyphomicrobiales</taxon>
        <taxon>Rhizobiaceae</taxon>
        <taxon>Flavimaribacter</taxon>
    </lineage>
</organism>
<proteinExistence type="predicted"/>